<feature type="domain" description="Polymerase nucleotidyl transferase" evidence="1">
    <location>
        <begin position="11"/>
        <end position="56"/>
    </location>
</feature>
<evidence type="ECO:0000259" key="1">
    <source>
        <dbReference type="Pfam" id="PF01909"/>
    </source>
</evidence>
<protein>
    <submittedName>
        <fullName evidence="2">Nucleotidyltransferase domain-containing protein</fullName>
    </submittedName>
</protein>
<dbReference type="InterPro" id="IPR002934">
    <property type="entry name" value="Polymerase_NTP_transf_dom"/>
</dbReference>
<dbReference type="EMBL" id="JAHKPV010000019">
    <property type="protein sequence ID" value="MBU2875047.1"/>
    <property type="molecule type" value="Genomic_DNA"/>
</dbReference>
<accession>A0ABS6ACX9</accession>
<name>A0ABS6ACX9_9GAMM</name>
<reference evidence="2 3" key="1">
    <citation type="submission" date="2021-05" db="EMBL/GenBank/DDBJ databases">
        <title>Draft genomes of bacteria isolated from model marine particles.</title>
        <authorList>
            <person name="Datta M.S."/>
            <person name="Schwartzman J.A."/>
            <person name="Enke T.N."/>
            <person name="Saavedra J."/>
            <person name="Cermak N."/>
            <person name="Cordero O.X."/>
        </authorList>
    </citation>
    <scope>NUCLEOTIDE SEQUENCE [LARGE SCALE GENOMIC DNA]</scope>
    <source>
        <strain evidence="2 3">D2M19</strain>
    </source>
</reference>
<organism evidence="2 3">
    <name type="scientific">Marinobacter salexigens</name>
    <dbReference type="NCBI Taxonomy" id="1925763"/>
    <lineage>
        <taxon>Bacteria</taxon>
        <taxon>Pseudomonadati</taxon>
        <taxon>Pseudomonadota</taxon>
        <taxon>Gammaproteobacteria</taxon>
        <taxon>Pseudomonadales</taxon>
        <taxon>Marinobacteraceae</taxon>
        <taxon>Marinobacter</taxon>
    </lineage>
</organism>
<comment type="caution">
    <text evidence="2">The sequence shown here is derived from an EMBL/GenBank/DDBJ whole genome shotgun (WGS) entry which is preliminary data.</text>
</comment>
<dbReference type="Proteomes" id="UP000753376">
    <property type="component" value="Unassembled WGS sequence"/>
</dbReference>
<dbReference type="RefSeq" id="WP_216008837.1">
    <property type="nucleotide sequence ID" value="NZ_JAHKPV010000019.1"/>
</dbReference>
<sequence>MEFPLKVQAVIDQLKAESCSKSVWFIGSRANGKFRPDSDWDFICFRNSAVEEREARSRLVDIVQVGIDGQYLLEGQHYNLTGQFEHWQWHEIDSQRAEYKSRVTPKIEAGAAFDLSDAKIVTNNAYKVWDRDA</sequence>
<evidence type="ECO:0000313" key="2">
    <source>
        <dbReference type="EMBL" id="MBU2875047.1"/>
    </source>
</evidence>
<evidence type="ECO:0000313" key="3">
    <source>
        <dbReference type="Proteomes" id="UP000753376"/>
    </source>
</evidence>
<gene>
    <name evidence="2" type="ORF">KO508_13645</name>
</gene>
<dbReference type="Pfam" id="PF01909">
    <property type="entry name" value="NTP_transf_2"/>
    <property type="match status" value="1"/>
</dbReference>
<keyword evidence="3" id="KW-1185">Reference proteome</keyword>
<proteinExistence type="predicted"/>